<keyword evidence="2" id="KW-1185">Reference proteome</keyword>
<evidence type="ECO:0000313" key="1">
    <source>
        <dbReference type="EMBL" id="KGT94274.1"/>
    </source>
</evidence>
<sequence>MLQSLLTLDCKYSCQTDHLYLEIFRHPGYGTSEIAISKAKFIEHLIIAVHTSAEAEAVGIVKL</sequence>
<comment type="caution">
    <text evidence="1">The sequence shown here is derived from an EMBL/GenBank/DDBJ whole genome shotgun (WGS) entry which is preliminary data.</text>
</comment>
<proteinExistence type="predicted"/>
<accession>A0A0A3Z916</accession>
<protein>
    <submittedName>
        <fullName evidence="1">Uncharacterized protein</fullName>
    </submittedName>
</protein>
<name>A0A0A3Z916_9GAMM</name>
<dbReference type="EMBL" id="JRUQ01000028">
    <property type="protein sequence ID" value="KGT94274.1"/>
    <property type="molecule type" value="Genomic_DNA"/>
</dbReference>
<organism evidence="1 2">
    <name type="scientific">Erwinia typographi</name>
    <dbReference type="NCBI Taxonomy" id="371042"/>
    <lineage>
        <taxon>Bacteria</taxon>
        <taxon>Pseudomonadati</taxon>
        <taxon>Pseudomonadota</taxon>
        <taxon>Gammaproteobacteria</taxon>
        <taxon>Enterobacterales</taxon>
        <taxon>Erwiniaceae</taxon>
        <taxon>Erwinia</taxon>
    </lineage>
</organism>
<gene>
    <name evidence="1" type="ORF">NG99_08935</name>
</gene>
<evidence type="ECO:0000313" key="2">
    <source>
        <dbReference type="Proteomes" id="UP000030351"/>
    </source>
</evidence>
<dbReference type="AlphaFoldDB" id="A0A0A3Z916"/>
<dbReference type="Proteomes" id="UP000030351">
    <property type="component" value="Unassembled WGS sequence"/>
</dbReference>
<reference evidence="1 2" key="1">
    <citation type="submission" date="2014-10" db="EMBL/GenBank/DDBJ databases">
        <title>Genome sequence of Erwinia typographi M043b.</title>
        <authorList>
            <person name="Chan K.-G."/>
            <person name="Tan W.-S."/>
        </authorList>
    </citation>
    <scope>NUCLEOTIDE SEQUENCE [LARGE SCALE GENOMIC DNA]</scope>
    <source>
        <strain evidence="1 2">M043b</strain>
    </source>
</reference>